<dbReference type="PANTHER" id="PTHR30474">
    <property type="entry name" value="CELL CYCLE PROTEIN"/>
    <property type="match status" value="1"/>
</dbReference>
<comment type="subcellular location">
    <subcellularLocation>
        <location evidence="1">Membrane</location>
        <topology evidence="1">Multi-pass membrane protein</topology>
    </subcellularLocation>
</comment>
<dbReference type="AlphaFoldDB" id="A0A7W5FP82"/>
<organism evidence="7 8">
    <name type="scientific">Paenibacillus phyllosphaerae</name>
    <dbReference type="NCBI Taxonomy" id="274593"/>
    <lineage>
        <taxon>Bacteria</taxon>
        <taxon>Bacillati</taxon>
        <taxon>Bacillota</taxon>
        <taxon>Bacilli</taxon>
        <taxon>Bacillales</taxon>
        <taxon>Paenibacillaceae</taxon>
        <taxon>Paenibacillus</taxon>
    </lineage>
</organism>
<keyword evidence="2 6" id="KW-0812">Transmembrane</keyword>
<name>A0A7W5FP82_9BACL</name>
<dbReference type="GO" id="GO:0005886">
    <property type="term" value="C:plasma membrane"/>
    <property type="evidence" value="ECO:0007669"/>
    <property type="project" value="TreeGrafter"/>
</dbReference>
<dbReference type="EMBL" id="JACHXK010000009">
    <property type="protein sequence ID" value="MBB3111973.1"/>
    <property type="molecule type" value="Genomic_DNA"/>
</dbReference>
<feature type="transmembrane region" description="Helical" evidence="6">
    <location>
        <begin position="355"/>
        <end position="373"/>
    </location>
</feature>
<evidence type="ECO:0000256" key="2">
    <source>
        <dbReference type="ARBA" id="ARBA00022692"/>
    </source>
</evidence>
<feature type="transmembrane region" description="Helical" evidence="6">
    <location>
        <begin position="12"/>
        <end position="29"/>
    </location>
</feature>
<dbReference type="GO" id="GO:0032153">
    <property type="term" value="C:cell division site"/>
    <property type="evidence" value="ECO:0007669"/>
    <property type="project" value="TreeGrafter"/>
</dbReference>
<feature type="transmembrane region" description="Helical" evidence="6">
    <location>
        <begin position="316"/>
        <end position="335"/>
    </location>
</feature>
<evidence type="ECO:0000256" key="1">
    <source>
        <dbReference type="ARBA" id="ARBA00004141"/>
    </source>
</evidence>
<feature type="transmembrane region" description="Helical" evidence="6">
    <location>
        <begin position="41"/>
        <end position="63"/>
    </location>
</feature>
<sequence>MNRNPFRNLDVGIILMIIIFMGISTLLIYSSTHQNPSYNNFYIKNLINYFIGFIFLFTLFFISNSFLKKYSYWLYIGGISSLILVSIFGDEVNGAKSWFNIPIINFSFQPAELMKIFLIMALAKQIETSLANSVNLTTTNVFYILCIFFPPTILVILQPDLGNAVVYMVILLVVLWVGNLKYKVFSFILSIIIIFVTLFPFVFNKYNDEIKTTLSDYHLSHWYSRINTFINPNDASDDAKYQVKMSTIAIGSGALFGDGFLKGDTTQTGRVPYTYSDSIFAVLGEEFGFVGSSLLLLLYLYLIYRIILIGQECSKDIYNAVIIVGICGMFLFQIFENIGMLIGLMPLTGITLPFVSYGGSSLIINMICIGLILQINKTVREN</sequence>
<feature type="transmembrane region" description="Helical" evidence="6">
    <location>
        <begin position="287"/>
        <end position="304"/>
    </location>
</feature>
<reference evidence="7 8" key="1">
    <citation type="submission" date="2020-08" db="EMBL/GenBank/DDBJ databases">
        <title>Genomic Encyclopedia of Type Strains, Phase III (KMG-III): the genomes of soil and plant-associated and newly described type strains.</title>
        <authorList>
            <person name="Whitman W."/>
        </authorList>
    </citation>
    <scope>NUCLEOTIDE SEQUENCE [LARGE SCALE GENOMIC DNA]</scope>
    <source>
        <strain evidence="7 8">CECT 5862</strain>
    </source>
</reference>
<dbReference type="GO" id="GO:0051301">
    <property type="term" value="P:cell division"/>
    <property type="evidence" value="ECO:0007669"/>
    <property type="project" value="InterPro"/>
</dbReference>
<evidence type="ECO:0000256" key="5">
    <source>
        <dbReference type="ARBA" id="ARBA00023136"/>
    </source>
</evidence>
<dbReference type="PROSITE" id="PS00428">
    <property type="entry name" value="FTSW_RODA_SPOVE"/>
    <property type="match status" value="1"/>
</dbReference>
<dbReference type="GO" id="GO:0008360">
    <property type="term" value="P:regulation of cell shape"/>
    <property type="evidence" value="ECO:0007669"/>
    <property type="project" value="UniProtKB-KW"/>
</dbReference>
<keyword evidence="3" id="KW-0133">Cell shape</keyword>
<gene>
    <name evidence="7" type="ORF">FHS18_004041</name>
</gene>
<evidence type="ECO:0000256" key="3">
    <source>
        <dbReference type="ARBA" id="ARBA00022960"/>
    </source>
</evidence>
<keyword evidence="5 6" id="KW-0472">Membrane</keyword>
<proteinExistence type="predicted"/>
<dbReference type="Pfam" id="PF01098">
    <property type="entry name" value="FTSW_RODA_SPOVE"/>
    <property type="match status" value="1"/>
</dbReference>
<feature type="transmembrane region" description="Helical" evidence="6">
    <location>
        <begin position="184"/>
        <end position="203"/>
    </location>
</feature>
<dbReference type="GO" id="GO:0015648">
    <property type="term" value="F:lipid-linked peptidoglycan transporter activity"/>
    <property type="evidence" value="ECO:0007669"/>
    <property type="project" value="TreeGrafter"/>
</dbReference>
<keyword evidence="8" id="KW-1185">Reference proteome</keyword>
<feature type="transmembrane region" description="Helical" evidence="6">
    <location>
        <begin position="134"/>
        <end position="155"/>
    </location>
</feature>
<dbReference type="PANTHER" id="PTHR30474:SF1">
    <property type="entry name" value="PEPTIDOGLYCAN GLYCOSYLTRANSFERASE MRDB"/>
    <property type="match status" value="1"/>
</dbReference>
<accession>A0A7W5FP82</accession>
<keyword evidence="4 6" id="KW-1133">Transmembrane helix</keyword>
<evidence type="ECO:0000256" key="4">
    <source>
        <dbReference type="ARBA" id="ARBA00022989"/>
    </source>
</evidence>
<comment type="caution">
    <text evidence="7">The sequence shown here is derived from an EMBL/GenBank/DDBJ whole genome shotgun (WGS) entry which is preliminary data.</text>
</comment>
<protein>
    <submittedName>
        <fullName evidence="7">Rod shape determining protein RodA</fullName>
    </submittedName>
</protein>
<dbReference type="Proteomes" id="UP000570361">
    <property type="component" value="Unassembled WGS sequence"/>
</dbReference>
<dbReference type="InterPro" id="IPR001182">
    <property type="entry name" value="FtsW/RodA"/>
</dbReference>
<evidence type="ECO:0000256" key="6">
    <source>
        <dbReference type="SAM" id="Phobius"/>
    </source>
</evidence>
<dbReference type="InterPro" id="IPR018365">
    <property type="entry name" value="Cell_cycle_FtsW-rel_CS"/>
</dbReference>
<evidence type="ECO:0000313" key="7">
    <source>
        <dbReference type="EMBL" id="MBB3111973.1"/>
    </source>
</evidence>
<feature type="transmembrane region" description="Helical" evidence="6">
    <location>
        <begin position="101"/>
        <end position="122"/>
    </location>
</feature>
<dbReference type="RefSeq" id="WP_246427777.1">
    <property type="nucleotide sequence ID" value="NZ_JACHXK010000009.1"/>
</dbReference>
<feature type="transmembrane region" description="Helical" evidence="6">
    <location>
        <begin position="70"/>
        <end position="89"/>
    </location>
</feature>
<evidence type="ECO:0000313" key="8">
    <source>
        <dbReference type="Proteomes" id="UP000570361"/>
    </source>
</evidence>
<feature type="transmembrane region" description="Helical" evidence="6">
    <location>
        <begin position="161"/>
        <end position="177"/>
    </location>
</feature>